<comment type="caution">
    <text evidence="3">The sequence shown here is derived from an EMBL/GenBank/DDBJ whole genome shotgun (WGS) entry which is preliminary data.</text>
</comment>
<evidence type="ECO:0000313" key="3">
    <source>
        <dbReference type="EMBL" id="PKM88610.1"/>
    </source>
</evidence>
<dbReference type="EMBL" id="PHAH01000014">
    <property type="protein sequence ID" value="PKM88610.1"/>
    <property type="molecule type" value="Genomic_DNA"/>
</dbReference>
<dbReference type="InterPro" id="IPR013229">
    <property type="entry name" value="PEGA"/>
</dbReference>
<evidence type="ECO:0000313" key="4">
    <source>
        <dbReference type="Proteomes" id="UP000233325"/>
    </source>
</evidence>
<protein>
    <recommendedName>
        <fullName evidence="2">PEGA domain-containing protein</fullName>
    </recommendedName>
</protein>
<keyword evidence="1" id="KW-1133">Transmembrane helix</keyword>
<dbReference type="AlphaFoldDB" id="A0A2N2E1J8"/>
<feature type="domain" description="PEGA" evidence="2">
    <location>
        <begin position="49"/>
        <end position="120"/>
    </location>
</feature>
<keyword evidence="1" id="KW-0812">Transmembrane</keyword>
<dbReference type="SUPFAM" id="SSF82171">
    <property type="entry name" value="DPP6 N-terminal domain-like"/>
    <property type="match status" value="1"/>
</dbReference>
<reference evidence="3 4" key="1">
    <citation type="journal article" date="2017" name="ISME J.">
        <title>Potential for microbial H2 and metal transformations associated with novel bacteria and archaea in deep terrestrial subsurface sediments.</title>
        <authorList>
            <person name="Hernsdorf A.W."/>
            <person name="Amano Y."/>
            <person name="Miyakawa K."/>
            <person name="Ise K."/>
            <person name="Suzuki Y."/>
            <person name="Anantharaman K."/>
            <person name="Probst A."/>
            <person name="Burstein D."/>
            <person name="Thomas B.C."/>
            <person name="Banfield J.F."/>
        </authorList>
    </citation>
    <scope>NUCLEOTIDE SEQUENCE [LARGE SCALE GENOMIC DNA]</scope>
    <source>
        <strain evidence="3">HGW-Falkowbacteria-2</strain>
    </source>
</reference>
<accession>A0A2N2E1J8</accession>
<organism evidence="3 4">
    <name type="scientific">Candidatus Falkowbacteria bacterium HGW-Falkowbacteria-2</name>
    <dbReference type="NCBI Taxonomy" id="2013769"/>
    <lineage>
        <taxon>Bacteria</taxon>
        <taxon>Candidatus Falkowiibacteriota</taxon>
    </lineage>
</organism>
<feature type="transmembrane region" description="Helical" evidence="1">
    <location>
        <begin position="9"/>
        <end position="30"/>
    </location>
</feature>
<evidence type="ECO:0000256" key="1">
    <source>
        <dbReference type="SAM" id="Phobius"/>
    </source>
</evidence>
<dbReference type="Pfam" id="PF08308">
    <property type="entry name" value="PEGA"/>
    <property type="match status" value="1"/>
</dbReference>
<evidence type="ECO:0000259" key="2">
    <source>
        <dbReference type="Pfam" id="PF08308"/>
    </source>
</evidence>
<proteinExistence type="predicted"/>
<dbReference type="Proteomes" id="UP000233325">
    <property type="component" value="Unassembled WGS sequence"/>
</dbReference>
<keyword evidence="1" id="KW-0472">Membrane</keyword>
<sequence length="444" mass="50413">MNKKIRDTLFIFFIIIFVITTVLVSLYAAGYSIRRNWPPRFGQLIERTGMLILDSEPDSANIFLNGEKQRRSWLLDIGRDEITTPTKIKNLVPGEYTLRLEKEGYWPLEKKIKIESGQATFAEDFILFRRTTPSNIAICAPQEISFGPEKRNFLVLPSDGLVINLKTETSSTLTDKGAMPVQWSQNGTQILFSDKLINLNGGSTNFDLSPLGDSASNFFWDESSKKIYYQSGGAINCIVTDDKVASTVLSGGTYVAYTVRNGLLYTIETESDKSYLRVYDANTSLLRSSSDLPAGDYIFRQTETNLDLYDKRQQSLYALSDYAQQPIVKQIKPVSSWQWLSDKFLIWHNGFEIYSLDLESGRQDLLIRVSEELTGLAWNRSKNYLIYSSANQIQIVNLNLEIKTPISLLQADNIGSLSLDERNQIIYFYAKIGEEAGVYKLQLQ</sequence>
<name>A0A2N2E1J8_9BACT</name>
<gene>
    <name evidence="3" type="ORF">CVU83_01445</name>
</gene>